<comment type="pathway">
    <text evidence="3 7">Carbohydrate degradation; pentose phosphate pathway; D-ribulose 5-phosphate from D-glucose 6-phosphate (oxidative stage): step 2/3.</text>
</comment>
<dbReference type="PANTHER" id="PTHR11054">
    <property type="entry name" value="6-PHOSPHOGLUCONOLACTONASE"/>
    <property type="match status" value="1"/>
</dbReference>
<comment type="similarity">
    <text evidence="4 7">Belongs to the glucosamine/galactosamine-6-phosphate isomerase family. 6-phosphogluconolactonase subfamily.</text>
</comment>
<dbReference type="Gene3D" id="3.40.50.1360">
    <property type="match status" value="1"/>
</dbReference>
<gene>
    <name evidence="7 9" type="primary">pgl</name>
    <name evidence="9" type="ORF">RGD00_00890</name>
</gene>
<evidence type="ECO:0000256" key="3">
    <source>
        <dbReference type="ARBA" id="ARBA00004961"/>
    </source>
</evidence>
<keyword evidence="7 9" id="KW-0378">Hydrolase</keyword>
<evidence type="ECO:0000313" key="10">
    <source>
        <dbReference type="Proteomes" id="UP001247754"/>
    </source>
</evidence>
<evidence type="ECO:0000256" key="1">
    <source>
        <dbReference type="ARBA" id="ARBA00000832"/>
    </source>
</evidence>
<dbReference type="RefSeq" id="WP_310455204.1">
    <property type="nucleotide sequence ID" value="NZ_JAVKPH010000001.1"/>
</dbReference>
<dbReference type="EC" id="3.1.1.31" evidence="5 7"/>
<evidence type="ECO:0000256" key="6">
    <source>
        <dbReference type="ARBA" id="ARBA00020337"/>
    </source>
</evidence>
<reference evidence="9 10" key="1">
    <citation type="submission" date="2023-09" db="EMBL/GenBank/DDBJ databases">
        <title>Xinfangfangia sedmenti sp. nov., isolated the sedment.</title>
        <authorList>
            <person name="Xu L."/>
        </authorList>
    </citation>
    <scope>NUCLEOTIDE SEQUENCE [LARGE SCALE GENOMIC DNA]</scope>
    <source>
        <strain evidence="9 10">LG-4</strain>
    </source>
</reference>
<feature type="domain" description="Glucosamine/galactosamine-6-phosphate isomerase" evidence="8">
    <location>
        <begin position="8"/>
        <end position="217"/>
    </location>
</feature>
<comment type="catalytic activity">
    <reaction evidence="1 7">
        <text>6-phospho-D-glucono-1,5-lactone + H2O = 6-phospho-D-gluconate + H(+)</text>
        <dbReference type="Rhea" id="RHEA:12556"/>
        <dbReference type="ChEBI" id="CHEBI:15377"/>
        <dbReference type="ChEBI" id="CHEBI:15378"/>
        <dbReference type="ChEBI" id="CHEBI:57955"/>
        <dbReference type="ChEBI" id="CHEBI:58759"/>
        <dbReference type="EC" id="3.1.1.31"/>
    </reaction>
</comment>
<dbReference type="InterPro" id="IPR037171">
    <property type="entry name" value="NagB/RpiA_transferase-like"/>
</dbReference>
<evidence type="ECO:0000313" key="9">
    <source>
        <dbReference type="EMBL" id="MDR5651146.1"/>
    </source>
</evidence>
<dbReference type="InterPro" id="IPR006148">
    <property type="entry name" value="Glc/Gal-6P_isomerase"/>
</dbReference>
<proteinExistence type="inferred from homology"/>
<evidence type="ECO:0000259" key="8">
    <source>
        <dbReference type="Pfam" id="PF01182"/>
    </source>
</evidence>
<evidence type="ECO:0000256" key="7">
    <source>
        <dbReference type="RuleBase" id="RU365095"/>
    </source>
</evidence>
<sequence length="221" mass="23035">MNLQTYPDRDLMMLALADRIAGALGDFLRREGRASLCLPGGATPLPVFDILSGVDLDWSRVTVLPGDERWLPEDDPRSNGGRIRRRMLTGRAVGAGFLPLYRPGLTPQEAAPVVAADLAPLLPLSVVLLGMGEDGHVASLFPGGGGIGADAPAVLAVPAGPAPEPRLTLSAPVLAGAMEVHLLITGPAKRAALERAAGLPPAEAPVRAILDHATVHWAEQE</sequence>
<dbReference type="InterPro" id="IPR039104">
    <property type="entry name" value="6PGL"/>
</dbReference>
<dbReference type="EMBL" id="JAVKPH010000001">
    <property type="protein sequence ID" value="MDR5651146.1"/>
    <property type="molecule type" value="Genomic_DNA"/>
</dbReference>
<protein>
    <recommendedName>
        <fullName evidence="6 7">6-phosphogluconolactonase</fullName>
        <shortName evidence="7">6PGL</shortName>
        <ecNumber evidence="5 7">3.1.1.31</ecNumber>
    </recommendedName>
</protein>
<dbReference type="GO" id="GO:0017057">
    <property type="term" value="F:6-phosphogluconolactonase activity"/>
    <property type="evidence" value="ECO:0007669"/>
    <property type="project" value="UniProtKB-EC"/>
</dbReference>
<accession>A0ABU1F2Q5</accession>
<evidence type="ECO:0000256" key="4">
    <source>
        <dbReference type="ARBA" id="ARBA00010662"/>
    </source>
</evidence>
<organism evidence="9 10">
    <name type="scientific">Ruixingdingia sedimenti</name>
    <dbReference type="NCBI Taxonomy" id="3073604"/>
    <lineage>
        <taxon>Bacteria</taxon>
        <taxon>Pseudomonadati</taxon>
        <taxon>Pseudomonadota</taxon>
        <taxon>Alphaproteobacteria</taxon>
        <taxon>Rhodobacterales</taxon>
        <taxon>Paracoccaceae</taxon>
        <taxon>Ruixingdingia</taxon>
    </lineage>
</organism>
<name>A0ABU1F2Q5_9RHOB</name>
<dbReference type="PANTHER" id="PTHR11054:SF0">
    <property type="entry name" value="6-PHOSPHOGLUCONOLACTONASE"/>
    <property type="match status" value="1"/>
</dbReference>
<dbReference type="InterPro" id="IPR005900">
    <property type="entry name" value="6-phosphogluconolactonase_DevB"/>
</dbReference>
<evidence type="ECO:0000256" key="2">
    <source>
        <dbReference type="ARBA" id="ARBA00002681"/>
    </source>
</evidence>
<comment type="caution">
    <text evidence="9">The sequence shown here is derived from an EMBL/GenBank/DDBJ whole genome shotgun (WGS) entry which is preliminary data.</text>
</comment>
<keyword evidence="10" id="KW-1185">Reference proteome</keyword>
<comment type="function">
    <text evidence="2 7">Hydrolysis of 6-phosphogluconolactone to 6-phosphogluconate.</text>
</comment>
<dbReference type="NCBIfam" id="TIGR01198">
    <property type="entry name" value="pgl"/>
    <property type="match status" value="1"/>
</dbReference>
<dbReference type="Pfam" id="PF01182">
    <property type="entry name" value="Glucosamine_iso"/>
    <property type="match status" value="1"/>
</dbReference>
<evidence type="ECO:0000256" key="5">
    <source>
        <dbReference type="ARBA" id="ARBA00013198"/>
    </source>
</evidence>
<dbReference type="Proteomes" id="UP001247754">
    <property type="component" value="Unassembled WGS sequence"/>
</dbReference>
<dbReference type="CDD" id="cd01400">
    <property type="entry name" value="6PGL"/>
    <property type="match status" value="1"/>
</dbReference>
<dbReference type="SUPFAM" id="SSF100950">
    <property type="entry name" value="NagB/RpiA/CoA transferase-like"/>
    <property type="match status" value="1"/>
</dbReference>